<accession>A0A3S5Y8P5</accession>
<gene>
    <name evidence="2" type="ordered locus">REQ_29150</name>
</gene>
<dbReference type="RefSeq" id="WP_005512346.1">
    <property type="nucleotide sequence ID" value="NC_014659.1"/>
</dbReference>
<proteinExistence type="predicted"/>
<feature type="signal peptide" evidence="1">
    <location>
        <begin position="1"/>
        <end position="21"/>
    </location>
</feature>
<evidence type="ECO:0000313" key="2">
    <source>
        <dbReference type="EMBL" id="CBH48932.1"/>
    </source>
</evidence>
<reference evidence="2" key="1">
    <citation type="journal article" date="2010" name="PLoS Genet.">
        <title>The genome of a pathogenic rhodococcus: cooptive virulence underpinned by key gene acquisitions.</title>
        <authorList>
            <person name="Letek M."/>
            <person name="Gonzalez P."/>
            <person name="Macarthur I."/>
            <person name="Rodriguez H."/>
            <person name="Freeman T.C."/>
            <person name="Valero-Rello A."/>
            <person name="Blanco M."/>
            <person name="Buckley T."/>
            <person name="Cherevach I."/>
            <person name="Fahey R."/>
            <person name="Hapeshi A."/>
            <person name="Holdstock J."/>
            <person name="Leadon D."/>
            <person name="Navas J."/>
            <person name="Ocampo A."/>
            <person name="Quail M.A."/>
            <person name="Sanders M."/>
            <person name="Scortti M.M."/>
            <person name="Prescott J.F."/>
            <person name="Fogarty U."/>
            <person name="Meijer W.G."/>
            <person name="Parkhill J."/>
            <person name="Bentley S.D."/>
            <person name="Vazquez-Boland J.A."/>
        </authorList>
    </citation>
    <scope>NUCLEOTIDE SEQUENCE [LARGE SCALE GENOMIC DNA]</scope>
    <source>
        <strain evidence="2 3">103S</strain>
    </source>
</reference>
<feature type="chain" id="PRO_5039531518" evidence="1">
    <location>
        <begin position="22"/>
        <end position="186"/>
    </location>
</feature>
<dbReference type="KEGG" id="req:REQ_29150"/>
<dbReference type="Proteomes" id="UP001154400">
    <property type="component" value="Chromosome"/>
</dbReference>
<organism evidence="2">
    <name type="scientific">Rhodococcus hoagii (strain 103S)</name>
    <name type="common">Rhodococcus equi</name>
    <dbReference type="NCBI Taxonomy" id="685727"/>
    <lineage>
        <taxon>Bacteria</taxon>
        <taxon>Bacillati</taxon>
        <taxon>Actinomycetota</taxon>
        <taxon>Actinomycetes</taxon>
        <taxon>Mycobacteriales</taxon>
        <taxon>Nocardiaceae</taxon>
        <taxon>Prescottella</taxon>
    </lineage>
</organism>
<keyword evidence="1" id="KW-0732">Signal</keyword>
<evidence type="ECO:0000256" key="1">
    <source>
        <dbReference type="SAM" id="SignalP"/>
    </source>
</evidence>
<name>A0A3S5Y8P5_RHOH1</name>
<dbReference type="AlphaFoldDB" id="A0A3S5Y8P5"/>
<evidence type="ECO:0000313" key="3">
    <source>
        <dbReference type="Proteomes" id="UP000006892"/>
    </source>
</evidence>
<dbReference type="EMBL" id="FN563149">
    <property type="protein sequence ID" value="CBH48932.1"/>
    <property type="molecule type" value="Genomic_DNA"/>
</dbReference>
<sequence length="186" mass="19145">MRSFRWLAAAGAAVAIVAFGAAEQTGALWRGETRIDGGIIRSGTLALRVGGAALPTQVQNYQFTSFGGTDLGPGSVVQRALTVRNAGDVDLQYRLQSARQSSASLPLTLGVWTVASESGCPASSPPVGASLYEGPLPSAQAPPAPQWAPVLRPQETMVWCLRATVGADASPNVSTAVSFDFAASSV</sequence>
<protein>
    <submittedName>
        <fullName evidence="2">Secreted protein</fullName>
    </submittedName>
</protein>